<comment type="caution">
    <text evidence="2">The sequence shown here is derived from an EMBL/GenBank/DDBJ whole genome shotgun (WGS) entry which is preliminary data.</text>
</comment>
<name>A0A2T0XHE3_9BACT</name>
<dbReference type="Proteomes" id="UP000252733">
    <property type="component" value="Unassembled WGS sequence"/>
</dbReference>
<dbReference type="EMBL" id="QPIZ01000012">
    <property type="protein sequence ID" value="RCW33874.1"/>
    <property type="molecule type" value="Genomic_DNA"/>
</dbReference>
<accession>A0A2T0XHE3</accession>
<dbReference type="AlphaFoldDB" id="A0A2T0XHE3"/>
<dbReference type="PROSITE" id="PS51257">
    <property type="entry name" value="PROKAR_LIPOPROTEIN"/>
    <property type="match status" value="1"/>
</dbReference>
<protein>
    <recommendedName>
        <fullName evidence="4">Tetratricopeptide repeat protein</fullName>
    </recommendedName>
</protein>
<organism evidence="2 3">
    <name type="scientific">Marinilabilia salmonicolor</name>
    <dbReference type="NCBI Taxonomy" id="989"/>
    <lineage>
        <taxon>Bacteria</taxon>
        <taxon>Pseudomonadati</taxon>
        <taxon>Bacteroidota</taxon>
        <taxon>Bacteroidia</taxon>
        <taxon>Marinilabiliales</taxon>
        <taxon>Marinilabiliaceae</taxon>
        <taxon>Marinilabilia</taxon>
    </lineage>
</organism>
<evidence type="ECO:0000256" key="1">
    <source>
        <dbReference type="SAM" id="SignalP"/>
    </source>
</evidence>
<sequence length="296" mass="35367">MNSRKLILPVLLLMIIAACNPLKQVQGYQSSMSQAYETKDYPGVLTAYNQLEKYHQTKESNVKPEYLKMAGQAAMEMENYTRAEEILSRNVEQTGDIKAVEMLANIYEKTGKDDKEYHLWTEYYDKLESEEKKAEVSQKLFAFEMKRKEYEKALERAKRMPSLTDPRFMFMRVEALDATGKEEEAREINNKILERNPNFKPAMKWKAMDITERAENWYRAEMTKYNKDQNYTAYVYLKRELKKISSMFRQSRELFEKLHAEDPDNQQYIRYLKNIYLRLDMQEEASKMDMLLENQR</sequence>
<dbReference type="RefSeq" id="WP_106153511.1">
    <property type="nucleotide sequence ID" value="NZ_PVTS01000010.1"/>
</dbReference>
<dbReference type="InterPro" id="IPR011990">
    <property type="entry name" value="TPR-like_helical_dom_sf"/>
</dbReference>
<evidence type="ECO:0000313" key="2">
    <source>
        <dbReference type="EMBL" id="RCW33874.1"/>
    </source>
</evidence>
<keyword evidence="1" id="KW-0732">Signal</keyword>
<dbReference type="Gene3D" id="1.25.40.10">
    <property type="entry name" value="Tetratricopeptide repeat domain"/>
    <property type="match status" value="1"/>
</dbReference>
<dbReference type="OrthoDB" id="1119522at2"/>
<evidence type="ECO:0000313" key="3">
    <source>
        <dbReference type="Proteomes" id="UP000252733"/>
    </source>
</evidence>
<evidence type="ECO:0008006" key="4">
    <source>
        <dbReference type="Google" id="ProtNLM"/>
    </source>
</evidence>
<keyword evidence="3" id="KW-1185">Reference proteome</keyword>
<dbReference type="SUPFAM" id="SSF48452">
    <property type="entry name" value="TPR-like"/>
    <property type="match status" value="1"/>
</dbReference>
<gene>
    <name evidence="2" type="ORF">DFO77_11238</name>
</gene>
<feature type="chain" id="PRO_5030056646" description="Tetratricopeptide repeat protein" evidence="1">
    <location>
        <begin position="24"/>
        <end position="296"/>
    </location>
</feature>
<reference evidence="2 3" key="1">
    <citation type="submission" date="2018-07" db="EMBL/GenBank/DDBJ databases">
        <title>Freshwater and sediment microbial communities from various areas in North America, analyzing microbe dynamics in response to fracking.</title>
        <authorList>
            <person name="Lamendella R."/>
        </authorList>
    </citation>
    <scope>NUCLEOTIDE SEQUENCE [LARGE SCALE GENOMIC DNA]</scope>
    <source>
        <strain evidence="2 3">160A</strain>
    </source>
</reference>
<feature type="signal peptide" evidence="1">
    <location>
        <begin position="1"/>
        <end position="23"/>
    </location>
</feature>
<proteinExistence type="predicted"/>